<dbReference type="GO" id="GO:0008418">
    <property type="term" value="F:protein-N-terminal asparagine amidohydrolase activity"/>
    <property type="evidence" value="ECO:0007669"/>
    <property type="project" value="UniProtKB-UniRule"/>
</dbReference>
<dbReference type="InterPro" id="IPR023128">
    <property type="entry name" value="Prot_N_Gln_amidohydro_ab_roll"/>
</dbReference>
<evidence type="ECO:0000256" key="2">
    <source>
        <dbReference type="ARBA" id="ARBA00011245"/>
    </source>
</evidence>
<dbReference type="FunFam" id="3.10.620.10:FF:000001">
    <property type="entry name" value="Blast:Protein N-terminal glutamine amidohydrolase"/>
    <property type="match status" value="1"/>
</dbReference>
<gene>
    <name evidence="10" type="ORF">FCM35_KLT19456</name>
</gene>
<comment type="subunit">
    <text evidence="2 8">Monomer.</text>
</comment>
<evidence type="ECO:0000313" key="10">
    <source>
        <dbReference type="EMBL" id="KAF3336870.1"/>
    </source>
</evidence>
<dbReference type="EC" id="3.5.1.122" evidence="3 8"/>
<dbReference type="EMBL" id="SWLB01000007">
    <property type="protein sequence ID" value="KAF3336870.1"/>
    <property type="molecule type" value="Genomic_DNA"/>
</dbReference>
<dbReference type="GO" id="GO:0005829">
    <property type="term" value="C:cytosol"/>
    <property type="evidence" value="ECO:0007669"/>
    <property type="project" value="TreeGrafter"/>
</dbReference>
<evidence type="ECO:0000256" key="4">
    <source>
        <dbReference type="ARBA" id="ARBA00021247"/>
    </source>
</evidence>
<reference evidence="10" key="1">
    <citation type="submission" date="2020-01" db="EMBL/GenBank/DDBJ databases">
        <title>Genome sequence of Kobresia littledalei, the first chromosome-level genome in the family Cyperaceae.</title>
        <authorList>
            <person name="Qu G."/>
        </authorList>
    </citation>
    <scope>NUCLEOTIDE SEQUENCE</scope>
    <source>
        <strain evidence="10">C.B.Clarke</strain>
        <tissue evidence="10">Leaf</tissue>
    </source>
</reference>
<comment type="caution">
    <text evidence="10">The sequence shown here is derived from an EMBL/GenBank/DDBJ whole genome shotgun (WGS) entry which is preliminary data.</text>
</comment>
<evidence type="ECO:0000259" key="9">
    <source>
        <dbReference type="Pfam" id="PF09764"/>
    </source>
</evidence>
<dbReference type="Gene3D" id="3.10.620.10">
    <property type="entry name" value="Protein N-terminal glutamine amidohydrolase, alpha beta roll"/>
    <property type="match status" value="1"/>
</dbReference>
<evidence type="ECO:0000256" key="6">
    <source>
        <dbReference type="ARBA" id="ARBA00029677"/>
    </source>
</evidence>
<comment type="similarity">
    <text evidence="1 8">Belongs to the NTAQ1 family.</text>
</comment>
<evidence type="ECO:0000256" key="5">
    <source>
        <dbReference type="ARBA" id="ARBA00022801"/>
    </source>
</evidence>
<dbReference type="GO" id="GO:0005634">
    <property type="term" value="C:nucleus"/>
    <property type="evidence" value="ECO:0007669"/>
    <property type="project" value="TreeGrafter"/>
</dbReference>
<evidence type="ECO:0000313" key="11">
    <source>
        <dbReference type="Proteomes" id="UP000623129"/>
    </source>
</evidence>
<evidence type="ECO:0000256" key="1">
    <source>
        <dbReference type="ARBA" id="ARBA00008985"/>
    </source>
</evidence>
<dbReference type="GO" id="GO:0070773">
    <property type="term" value="F:protein-N-terminal glutamine amidohydrolase activity"/>
    <property type="evidence" value="ECO:0007669"/>
    <property type="project" value="UniProtKB-UniRule"/>
</dbReference>
<dbReference type="OrthoDB" id="191192at2759"/>
<feature type="domain" description="Protein N-terminal glutamine amidohydrolase alpha beta roll" evidence="9">
    <location>
        <begin position="44"/>
        <end position="244"/>
    </location>
</feature>
<comment type="function">
    <text evidence="8">Mediates the side-chain deamidation of N-terminal glutamine residues to glutamate, an important step in N-end rule pathway of protein degradation. Conversion of the resulting N-terminal glutamine to glutamate renders the protein susceptible to arginylation, polyubiquitination and degradation as specified by the N-end rule. Does not act on substrates with internal or C-terminal glutamine and does not act on non-glutamine residues in any position.</text>
</comment>
<keyword evidence="11" id="KW-1185">Reference proteome</keyword>
<keyword evidence="5 8" id="KW-0378">Hydrolase</keyword>
<dbReference type="InterPro" id="IPR039733">
    <property type="entry name" value="NTAQ1"/>
</dbReference>
<dbReference type="PANTHER" id="PTHR13035:SF0">
    <property type="entry name" value="PROTEIN N-TERMINAL GLUTAMINE AMIDOHYDROLASE"/>
    <property type="match status" value="1"/>
</dbReference>
<evidence type="ECO:0000256" key="3">
    <source>
        <dbReference type="ARBA" id="ARBA00012718"/>
    </source>
</evidence>
<organism evidence="10 11">
    <name type="scientific">Carex littledalei</name>
    <dbReference type="NCBI Taxonomy" id="544730"/>
    <lineage>
        <taxon>Eukaryota</taxon>
        <taxon>Viridiplantae</taxon>
        <taxon>Streptophyta</taxon>
        <taxon>Embryophyta</taxon>
        <taxon>Tracheophyta</taxon>
        <taxon>Spermatophyta</taxon>
        <taxon>Magnoliopsida</taxon>
        <taxon>Liliopsida</taxon>
        <taxon>Poales</taxon>
        <taxon>Cyperaceae</taxon>
        <taxon>Cyperoideae</taxon>
        <taxon>Cariceae</taxon>
        <taxon>Carex</taxon>
        <taxon>Carex subgen. Euthyceras</taxon>
    </lineage>
</organism>
<evidence type="ECO:0000256" key="8">
    <source>
        <dbReference type="RuleBase" id="RU367082"/>
    </source>
</evidence>
<sequence>MSRALMANEPEVEVEIDRLGDVSTLTRPPSSSPVSSIGAATFTHTPCYCEENVYLLCKKLGSIGVAEPTGLDLFVVFISNEGNKIPLWHQKASQIEEGLVVWDYHVICVQVKSKETKESTADLVWDLDSTLPFPLALDQYIHKAIRPLSFKNSMYRRLFRIVHAPTFLQYFASDRSHMKNASGNWISPPPTYNPIIAEDGTTQNLNEYMKMHAPDDCSMKELVDSVYINKYGVVVSEAMLEEFFSQIHV</sequence>
<comment type="catalytic activity">
    <reaction evidence="7 8">
        <text>N-terminal L-glutaminyl-[protein] + H2O = N-terminal L-glutamyl-[protein] + NH4(+)</text>
        <dbReference type="Rhea" id="RHEA:50680"/>
        <dbReference type="Rhea" id="RHEA-COMP:12668"/>
        <dbReference type="Rhea" id="RHEA-COMP:12777"/>
        <dbReference type="ChEBI" id="CHEBI:15377"/>
        <dbReference type="ChEBI" id="CHEBI:28938"/>
        <dbReference type="ChEBI" id="CHEBI:64721"/>
        <dbReference type="ChEBI" id="CHEBI:64722"/>
        <dbReference type="EC" id="3.5.1.122"/>
    </reaction>
</comment>
<proteinExistence type="inferred from homology"/>
<dbReference type="AlphaFoldDB" id="A0A833VQ54"/>
<dbReference type="Pfam" id="PF09764">
    <property type="entry name" value="Nt_Gln_amidase"/>
    <property type="match status" value="1"/>
</dbReference>
<evidence type="ECO:0000256" key="7">
    <source>
        <dbReference type="ARBA" id="ARBA00048768"/>
    </source>
</evidence>
<dbReference type="InterPro" id="IPR037132">
    <property type="entry name" value="N_Gln_amidohydro_ab_roll_sf"/>
</dbReference>
<protein>
    <recommendedName>
        <fullName evidence="4 8">Protein N-terminal glutamine amidohydrolase</fullName>
        <ecNumber evidence="3 8">3.5.1.122</ecNumber>
    </recommendedName>
    <alternativeName>
        <fullName evidence="6 8">Protein NH2-terminal glutamine deamidase</fullName>
    </alternativeName>
</protein>
<name>A0A833VQ54_9POAL</name>
<dbReference type="Proteomes" id="UP000623129">
    <property type="component" value="Unassembled WGS sequence"/>
</dbReference>
<accession>A0A833VQ54</accession>
<dbReference type="PANTHER" id="PTHR13035">
    <property type="entry name" value="PROTEIN N-TERMINAL GLUTAMINE AMIDOHYDROLASE"/>
    <property type="match status" value="1"/>
</dbReference>